<reference evidence="1 2" key="1">
    <citation type="submission" date="2019-06" db="EMBL/GenBank/DDBJ databases">
        <title>Lysobacter alkalisoli sp. nov. isolated from saline-alkali soil.</title>
        <authorList>
            <person name="Sun J.-Q."/>
            <person name="Xu L."/>
        </authorList>
    </citation>
    <scope>NUCLEOTIDE SEQUENCE [LARGE SCALE GENOMIC DNA]</scope>
    <source>
        <strain evidence="1 2">SJ-36</strain>
    </source>
</reference>
<dbReference type="AlphaFoldDB" id="A0A514BRD6"/>
<name>A0A514BRD6_9GAMM</name>
<evidence type="ECO:0008006" key="3">
    <source>
        <dbReference type="Google" id="ProtNLM"/>
    </source>
</evidence>
<proteinExistence type="predicted"/>
<keyword evidence="2" id="KW-1185">Reference proteome</keyword>
<dbReference type="OrthoDB" id="9916239at2"/>
<evidence type="ECO:0000313" key="1">
    <source>
        <dbReference type="EMBL" id="QDH69916.1"/>
    </source>
</evidence>
<gene>
    <name evidence="1" type="ORF">FKV23_07290</name>
</gene>
<organism evidence="1 2">
    <name type="scientific">Marilutibacter alkalisoli</name>
    <dbReference type="NCBI Taxonomy" id="2591633"/>
    <lineage>
        <taxon>Bacteria</taxon>
        <taxon>Pseudomonadati</taxon>
        <taxon>Pseudomonadota</taxon>
        <taxon>Gammaproteobacteria</taxon>
        <taxon>Lysobacterales</taxon>
        <taxon>Lysobacteraceae</taxon>
        <taxon>Marilutibacter</taxon>
    </lineage>
</organism>
<accession>A0A514BRD6</accession>
<dbReference type="EMBL" id="CP041242">
    <property type="protein sequence ID" value="QDH69916.1"/>
    <property type="molecule type" value="Genomic_DNA"/>
</dbReference>
<sequence length="146" mass="15786">MTERFPLFRLPAVTDNPADEVAWSKEQSGNECLGTATADFDGDGANDWLLGLTAKEGTGALVVVALARAEKWELHKLSARPEGRSRLYVSAEDPGTYDNLFDGPYEPGEVSSFVCPHSVAVFGATQSSGVAYCFKAGEWQHAWISD</sequence>
<protein>
    <recommendedName>
        <fullName evidence="3">VCBS repeat-containing protein</fullName>
    </recommendedName>
</protein>
<evidence type="ECO:0000313" key="2">
    <source>
        <dbReference type="Proteomes" id="UP000317199"/>
    </source>
</evidence>
<dbReference type="Proteomes" id="UP000317199">
    <property type="component" value="Chromosome"/>
</dbReference>
<dbReference type="KEGG" id="lyj:FKV23_07290"/>